<comment type="caution">
    <text evidence="1">The sequence shown here is derived from an EMBL/GenBank/DDBJ whole genome shotgun (WGS) entry which is preliminary data.</text>
</comment>
<sequence length="50" mass="5259">MELTGTIRDAEAAETSHLTATGATYDEARAALDALIPDGAQLIALRTDRT</sequence>
<organism evidence="1 2">
    <name type="scientific">Arthrobacter parietis</name>
    <dbReference type="NCBI Taxonomy" id="271434"/>
    <lineage>
        <taxon>Bacteria</taxon>
        <taxon>Bacillati</taxon>
        <taxon>Actinomycetota</taxon>
        <taxon>Actinomycetes</taxon>
        <taxon>Micrococcales</taxon>
        <taxon>Micrococcaceae</taxon>
        <taxon>Arthrobacter</taxon>
    </lineage>
</organism>
<name>A0ABN3AV56_9MICC</name>
<dbReference type="EMBL" id="BAAAON010000001">
    <property type="protein sequence ID" value="GAA2174953.1"/>
    <property type="molecule type" value="Genomic_DNA"/>
</dbReference>
<protein>
    <submittedName>
        <fullName evidence="1">Uncharacterized protein</fullName>
    </submittedName>
</protein>
<accession>A0ABN3AV56</accession>
<evidence type="ECO:0000313" key="2">
    <source>
        <dbReference type="Proteomes" id="UP001500974"/>
    </source>
</evidence>
<reference evidence="1 2" key="1">
    <citation type="journal article" date="2019" name="Int. J. Syst. Evol. Microbiol.">
        <title>The Global Catalogue of Microorganisms (GCM) 10K type strain sequencing project: providing services to taxonomists for standard genome sequencing and annotation.</title>
        <authorList>
            <consortium name="The Broad Institute Genomics Platform"/>
            <consortium name="The Broad Institute Genome Sequencing Center for Infectious Disease"/>
            <person name="Wu L."/>
            <person name="Ma J."/>
        </authorList>
    </citation>
    <scope>NUCLEOTIDE SEQUENCE [LARGE SCALE GENOMIC DNA]</scope>
    <source>
        <strain evidence="1 2">JCM 14917</strain>
    </source>
</reference>
<gene>
    <name evidence="1" type="ORF">GCM10009784_15400</name>
</gene>
<proteinExistence type="predicted"/>
<dbReference type="RefSeq" id="WP_277359015.1">
    <property type="nucleotide sequence ID" value="NZ_BAAAON010000001.1"/>
</dbReference>
<evidence type="ECO:0000313" key="1">
    <source>
        <dbReference type="EMBL" id="GAA2174953.1"/>
    </source>
</evidence>
<dbReference type="Proteomes" id="UP001500974">
    <property type="component" value="Unassembled WGS sequence"/>
</dbReference>
<keyword evidence="2" id="KW-1185">Reference proteome</keyword>